<evidence type="ECO:0000256" key="3">
    <source>
        <dbReference type="ARBA" id="ARBA00023125"/>
    </source>
</evidence>
<dbReference type="Proteomes" id="UP000786875">
    <property type="component" value="Unassembled WGS sequence"/>
</dbReference>
<proteinExistence type="predicted"/>
<evidence type="ECO:0000313" key="6">
    <source>
        <dbReference type="Proteomes" id="UP000786875"/>
    </source>
</evidence>
<dbReference type="NCBIfam" id="TIGR02648">
    <property type="entry name" value="rep_term_tus"/>
    <property type="match status" value="1"/>
</dbReference>
<keyword evidence="6" id="KW-1185">Reference proteome</keyword>
<accession>A0ABS5T2C7</accession>
<gene>
    <name evidence="5" type="primary">tus</name>
    <name evidence="5" type="ORF">HGT73_03610</name>
</gene>
<evidence type="ECO:0000256" key="4">
    <source>
        <dbReference type="NCBIfam" id="TIGR02648"/>
    </source>
</evidence>
<dbReference type="EMBL" id="JABBFO010000002">
    <property type="protein sequence ID" value="MBT0726476.1"/>
    <property type="molecule type" value="Genomic_DNA"/>
</dbReference>
<keyword evidence="1" id="KW-0963">Cytoplasm</keyword>
<organism evidence="5 6">
    <name type="scientific">Rosenbergiella australiborealis</name>
    <dbReference type="NCBI Taxonomy" id="1544696"/>
    <lineage>
        <taxon>Bacteria</taxon>
        <taxon>Pseudomonadati</taxon>
        <taxon>Pseudomonadota</taxon>
        <taxon>Gammaproteobacteria</taxon>
        <taxon>Enterobacterales</taxon>
        <taxon>Erwiniaceae</taxon>
        <taxon>Rosenbergiella</taxon>
    </lineage>
</organism>
<dbReference type="RefSeq" id="WP_214212298.1">
    <property type="nucleotide sequence ID" value="NZ_JABBFO010000002.1"/>
</dbReference>
<dbReference type="InterPro" id="IPR036381">
    <property type="entry name" value="Tus_dom1"/>
</dbReference>
<protein>
    <recommendedName>
        <fullName evidence="4">DNA replication terminus site-binding protein</fullName>
    </recommendedName>
</protein>
<dbReference type="Pfam" id="PF05472">
    <property type="entry name" value="Ter"/>
    <property type="match status" value="1"/>
</dbReference>
<evidence type="ECO:0000313" key="5">
    <source>
        <dbReference type="EMBL" id="MBT0726476.1"/>
    </source>
</evidence>
<evidence type="ECO:0000256" key="2">
    <source>
        <dbReference type="ARBA" id="ARBA00022705"/>
    </source>
</evidence>
<keyword evidence="2" id="KW-0235">DNA replication</keyword>
<keyword evidence="3" id="KW-0238">DNA-binding</keyword>
<comment type="caution">
    <text evidence="5">The sequence shown here is derived from an EMBL/GenBank/DDBJ whole genome shotgun (WGS) entry which is preliminary data.</text>
</comment>
<dbReference type="InterPro" id="IPR036384">
    <property type="entry name" value="Tus_sf"/>
</dbReference>
<dbReference type="SUPFAM" id="SSF56596">
    <property type="entry name" value="Replication terminator protein (Tus)"/>
    <property type="match status" value="1"/>
</dbReference>
<dbReference type="InterPro" id="IPR008865">
    <property type="entry name" value="DNA_replication_term_site-bd"/>
</dbReference>
<evidence type="ECO:0000256" key="1">
    <source>
        <dbReference type="ARBA" id="ARBA00022490"/>
    </source>
</evidence>
<sequence length="307" mass="35163">MMRYSLVEDMRETLNCIEQDLLQFCQIISESRLMMARVFVLPPIHKGEELTPTPTIHVEQQLGNKARQLAVQHYAHLYLQQQSEKKSTRSATRLPGALCLNVTAQQQNSLTLLSERINQAKQYFQQLVTVDAELPAAARFPFVHQHFPGLLTLNVYRTLTVLPSVDSINFGWANKHVIKRLTPDDVIQTLEKSLSAKRARAPWTREEWAEKVQEELALIKALPADTKLKIKRPVKVQPIARVWQSDQQKQTQLACPNPLIVTCLEGETCPELGTLTDYDEANVTHRHKPDARPATLIIPRLWLWKED</sequence>
<name>A0ABS5T2C7_9GAMM</name>
<dbReference type="Gene3D" id="3.50.14.10">
    <property type="entry name" value="Replication terminator Tus, domain 1 superfamily/Replication terminator Tus"/>
    <property type="match status" value="1"/>
</dbReference>
<reference evidence="5 6" key="1">
    <citation type="submission" date="2020-04" db="EMBL/GenBank/DDBJ databases">
        <title>Genome sequencing of Rosenbergiella species.</title>
        <authorList>
            <person name="Alvarez-Perez S."/>
            <person name="Lievens B."/>
        </authorList>
    </citation>
    <scope>NUCLEOTIDE SEQUENCE [LARGE SCALE GENOMIC DNA]</scope>
    <source>
        <strain evidence="5 6">CdVSA20.1</strain>
    </source>
</reference>
<dbReference type="Gene3D" id="3.30.54.10">
    <property type="match status" value="1"/>
</dbReference>